<proteinExistence type="predicted"/>
<evidence type="ECO:0000313" key="2">
    <source>
        <dbReference type="Proteomes" id="UP000826656"/>
    </source>
</evidence>
<reference evidence="1 2" key="1">
    <citation type="journal article" date="2021" name="bioRxiv">
        <title>Chromosome-scale and haplotype-resolved genome assembly of a tetraploid potato cultivar.</title>
        <authorList>
            <person name="Sun H."/>
            <person name="Jiao W.-B."/>
            <person name="Krause K."/>
            <person name="Campoy J.A."/>
            <person name="Goel M."/>
            <person name="Folz-Donahue K."/>
            <person name="Kukat C."/>
            <person name="Huettel B."/>
            <person name="Schneeberger K."/>
        </authorList>
    </citation>
    <scope>NUCLEOTIDE SEQUENCE [LARGE SCALE GENOMIC DNA]</scope>
    <source>
        <strain evidence="1">SolTubOtavaFocal</strain>
        <tissue evidence="1">Leaves</tissue>
    </source>
</reference>
<gene>
    <name evidence="1" type="ORF">KY290_031022</name>
</gene>
<evidence type="ECO:0008006" key="3">
    <source>
        <dbReference type="Google" id="ProtNLM"/>
    </source>
</evidence>
<keyword evidence="2" id="KW-1185">Reference proteome</keyword>
<name>A0ABQ7U9V7_SOLTU</name>
<protein>
    <recommendedName>
        <fullName evidence="3">Non-LTR retroelement reverse transcriptase</fullName>
    </recommendedName>
</protein>
<evidence type="ECO:0000313" key="1">
    <source>
        <dbReference type="EMBL" id="KAH0743029.1"/>
    </source>
</evidence>
<dbReference type="EMBL" id="JAIVGD010000023">
    <property type="protein sequence ID" value="KAH0743029.1"/>
    <property type="molecule type" value="Genomic_DNA"/>
</dbReference>
<sequence>MKKEANHRVRAFNSFLKAGRILDNTEQFELIRPYTEKEVKQAMFSIDKNKSPGPDGYGSDFFQAAWGIIGKDVTKAILEFFHIGKLLKQLNATMISLIPKITQKIKQHLWRVDH</sequence>
<dbReference type="Proteomes" id="UP000826656">
    <property type="component" value="Unassembled WGS sequence"/>
</dbReference>
<accession>A0ABQ7U9V7</accession>
<organism evidence="1 2">
    <name type="scientific">Solanum tuberosum</name>
    <name type="common">Potato</name>
    <dbReference type="NCBI Taxonomy" id="4113"/>
    <lineage>
        <taxon>Eukaryota</taxon>
        <taxon>Viridiplantae</taxon>
        <taxon>Streptophyta</taxon>
        <taxon>Embryophyta</taxon>
        <taxon>Tracheophyta</taxon>
        <taxon>Spermatophyta</taxon>
        <taxon>Magnoliopsida</taxon>
        <taxon>eudicotyledons</taxon>
        <taxon>Gunneridae</taxon>
        <taxon>Pentapetalae</taxon>
        <taxon>asterids</taxon>
        <taxon>lamiids</taxon>
        <taxon>Solanales</taxon>
        <taxon>Solanaceae</taxon>
        <taxon>Solanoideae</taxon>
        <taxon>Solaneae</taxon>
        <taxon>Solanum</taxon>
    </lineage>
</organism>
<comment type="caution">
    <text evidence="1">The sequence shown here is derived from an EMBL/GenBank/DDBJ whole genome shotgun (WGS) entry which is preliminary data.</text>
</comment>